<comment type="caution">
    <text evidence="2">The sequence shown here is derived from an EMBL/GenBank/DDBJ whole genome shotgun (WGS) entry which is preliminary data.</text>
</comment>
<feature type="transmembrane region" description="Helical" evidence="1">
    <location>
        <begin position="63"/>
        <end position="87"/>
    </location>
</feature>
<name>A0A937CS69_9BURK</name>
<keyword evidence="3" id="KW-1185">Reference proteome</keyword>
<proteinExistence type="predicted"/>
<feature type="transmembrane region" description="Helical" evidence="1">
    <location>
        <begin position="36"/>
        <end position="51"/>
    </location>
</feature>
<keyword evidence="1" id="KW-0472">Membrane</keyword>
<organism evidence="2 3">
    <name type="scientific">Ramlibacter monticola</name>
    <dbReference type="NCBI Taxonomy" id="1926872"/>
    <lineage>
        <taxon>Bacteria</taxon>
        <taxon>Pseudomonadati</taxon>
        <taxon>Pseudomonadota</taxon>
        <taxon>Betaproteobacteria</taxon>
        <taxon>Burkholderiales</taxon>
        <taxon>Comamonadaceae</taxon>
        <taxon>Ramlibacter</taxon>
    </lineage>
</organism>
<sequence length="93" mass="10972">MNDLSEEDGSRRDYFYGCCAHAALLLLAFWWVPSSWGLQILYWGWLCWYFGRWRQFVTRARWGWLLLSGCGVLWVVALPNMLFFLVLNTGGRT</sequence>
<keyword evidence="1" id="KW-0812">Transmembrane</keyword>
<gene>
    <name evidence="2" type="ORF">JJ685_03095</name>
</gene>
<protein>
    <submittedName>
        <fullName evidence="2">Uncharacterized protein</fullName>
    </submittedName>
</protein>
<dbReference type="RefSeq" id="WP_201672696.1">
    <property type="nucleotide sequence ID" value="NZ_JAEQNE010000001.1"/>
</dbReference>
<reference evidence="2 3" key="1">
    <citation type="journal article" date="2017" name="Int. J. Syst. Evol. Microbiol.">
        <title>Ramlibacter monticola sp. nov., isolated from forest soil.</title>
        <authorList>
            <person name="Chaudhary D.K."/>
            <person name="Kim J."/>
        </authorList>
    </citation>
    <scope>NUCLEOTIDE SEQUENCE [LARGE SCALE GENOMIC DNA]</scope>
    <source>
        <strain evidence="2 3">KACC 19175</strain>
    </source>
</reference>
<accession>A0A937CS69</accession>
<keyword evidence="1" id="KW-1133">Transmembrane helix</keyword>
<evidence type="ECO:0000313" key="3">
    <source>
        <dbReference type="Proteomes" id="UP000599109"/>
    </source>
</evidence>
<evidence type="ECO:0000256" key="1">
    <source>
        <dbReference type="SAM" id="Phobius"/>
    </source>
</evidence>
<evidence type="ECO:0000313" key="2">
    <source>
        <dbReference type="EMBL" id="MBL0390123.1"/>
    </source>
</evidence>
<dbReference type="Proteomes" id="UP000599109">
    <property type="component" value="Unassembled WGS sequence"/>
</dbReference>
<dbReference type="AlphaFoldDB" id="A0A937CS69"/>
<feature type="transmembrane region" description="Helical" evidence="1">
    <location>
        <begin position="14"/>
        <end position="30"/>
    </location>
</feature>
<dbReference type="EMBL" id="JAEQNE010000001">
    <property type="protein sequence ID" value="MBL0390123.1"/>
    <property type="molecule type" value="Genomic_DNA"/>
</dbReference>